<feature type="signal peptide" evidence="1">
    <location>
        <begin position="1"/>
        <end position="21"/>
    </location>
</feature>
<evidence type="ECO:0000313" key="3">
    <source>
        <dbReference type="Proteomes" id="UP000694415"/>
    </source>
</evidence>
<feature type="chain" id="PRO_5034632082" description="Secreted protein" evidence="1">
    <location>
        <begin position="22"/>
        <end position="62"/>
    </location>
</feature>
<dbReference type="AlphaFoldDB" id="A0A8C6IK01"/>
<accession>A0A8C6IK01</accession>
<keyword evidence="1" id="KW-0732">Signal</keyword>
<keyword evidence="3" id="KW-1185">Reference proteome</keyword>
<evidence type="ECO:0000313" key="2">
    <source>
        <dbReference type="Ensembl" id="ENSMSIP00000037548.1"/>
    </source>
</evidence>
<dbReference type="Proteomes" id="UP000694415">
    <property type="component" value="Unplaced"/>
</dbReference>
<reference evidence="2" key="2">
    <citation type="submission" date="2025-09" db="UniProtKB">
        <authorList>
            <consortium name="Ensembl"/>
        </authorList>
    </citation>
    <scope>IDENTIFICATION</scope>
</reference>
<name>A0A8C6IK01_MUSSI</name>
<proteinExistence type="predicted"/>
<evidence type="ECO:0008006" key="4">
    <source>
        <dbReference type="Google" id="ProtNLM"/>
    </source>
</evidence>
<protein>
    <recommendedName>
        <fullName evidence="4">Secreted protein</fullName>
    </recommendedName>
</protein>
<reference evidence="2" key="1">
    <citation type="submission" date="2025-08" db="UniProtKB">
        <authorList>
            <consortium name="Ensembl"/>
        </authorList>
    </citation>
    <scope>IDENTIFICATION</scope>
</reference>
<sequence>MDLVFLLFFFFFLSHPDDVSSPPLLFSQPSESLSASQSIAHRFLSEQWLYSPGMRSSAICFS</sequence>
<organism evidence="2 3">
    <name type="scientific">Mus spicilegus</name>
    <name type="common">Mound-building mouse</name>
    <dbReference type="NCBI Taxonomy" id="10103"/>
    <lineage>
        <taxon>Eukaryota</taxon>
        <taxon>Metazoa</taxon>
        <taxon>Chordata</taxon>
        <taxon>Craniata</taxon>
        <taxon>Vertebrata</taxon>
        <taxon>Euteleostomi</taxon>
        <taxon>Mammalia</taxon>
        <taxon>Eutheria</taxon>
        <taxon>Euarchontoglires</taxon>
        <taxon>Glires</taxon>
        <taxon>Rodentia</taxon>
        <taxon>Myomorpha</taxon>
        <taxon>Muroidea</taxon>
        <taxon>Muridae</taxon>
        <taxon>Murinae</taxon>
        <taxon>Mus</taxon>
        <taxon>Mus</taxon>
    </lineage>
</organism>
<evidence type="ECO:0000256" key="1">
    <source>
        <dbReference type="SAM" id="SignalP"/>
    </source>
</evidence>
<dbReference type="Ensembl" id="ENSMSIT00000047378.1">
    <property type="protein sequence ID" value="ENSMSIP00000037548.1"/>
    <property type="gene ID" value="ENSMSIG00000031270.1"/>
</dbReference>